<evidence type="ECO:0000256" key="1">
    <source>
        <dbReference type="ARBA" id="ARBA00004651"/>
    </source>
</evidence>
<dbReference type="PANTHER" id="PTHR30561">
    <property type="entry name" value="SMR FAMILY PROTON-DEPENDENT DRUG EFFLUX TRANSPORTER SUGE"/>
    <property type="match status" value="1"/>
</dbReference>
<keyword evidence="6" id="KW-0441">Lipid A biosynthesis</keyword>
<evidence type="ECO:0000313" key="14">
    <source>
        <dbReference type="EMBL" id="MFD1362108.1"/>
    </source>
</evidence>
<reference evidence="15" key="1">
    <citation type="journal article" date="2019" name="Int. J. Syst. Evol. Microbiol.">
        <title>The Global Catalogue of Microorganisms (GCM) 10K type strain sequencing project: providing services to taxonomists for standard genome sequencing and annotation.</title>
        <authorList>
            <consortium name="The Broad Institute Genomics Platform"/>
            <consortium name="The Broad Institute Genome Sequencing Center for Infectious Disease"/>
            <person name="Wu L."/>
            <person name="Ma J."/>
        </authorList>
    </citation>
    <scope>NUCLEOTIDE SEQUENCE [LARGE SCALE GENOMIC DNA]</scope>
    <source>
        <strain evidence="15">CCUG 54822</strain>
    </source>
</reference>
<keyword evidence="15" id="KW-1185">Reference proteome</keyword>
<evidence type="ECO:0000259" key="13">
    <source>
        <dbReference type="Pfam" id="PF00892"/>
    </source>
</evidence>
<evidence type="ECO:0000256" key="4">
    <source>
        <dbReference type="ARBA" id="ARBA00022516"/>
    </source>
</evidence>
<evidence type="ECO:0000256" key="6">
    <source>
        <dbReference type="ARBA" id="ARBA00022556"/>
    </source>
</evidence>
<keyword evidence="8" id="KW-0448">Lipopolysaccharide biosynthesis</keyword>
<evidence type="ECO:0000256" key="2">
    <source>
        <dbReference type="ARBA" id="ARBA00007362"/>
    </source>
</evidence>
<evidence type="ECO:0000256" key="3">
    <source>
        <dbReference type="ARBA" id="ARBA00022475"/>
    </source>
</evidence>
<evidence type="ECO:0000256" key="7">
    <source>
        <dbReference type="ARBA" id="ARBA00022692"/>
    </source>
</evidence>
<keyword evidence="10" id="KW-0443">Lipid metabolism</keyword>
<keyword evidence="9 12" id="KW-1133">Transmembrane helix</keyword>
<evidence type="ECO:0000256" key="8">
    <source>
        <dbReference type="ARBA" id="ARBA00022985"/>
    </source>
</evidence>
<protein>
    <submittedName>
        <fullName evidence="14">EamA family transporter</fullName>
    </submittedName>
</protein>
<keyword evidence="4" id="KW-0444">Lipid biosynthesis</keyword>
<evidence type="ECO:0000256" key="9">
    <source>
        <dbReference type="ARBA" id="ARBA00022989"/>
    </source>
</evidence>
<organism evidence="14 15">
    <name type="scientific">Lentibacillus salinarum</name>
    <dbReference type="NCBI Taxonomy" id="446820"/>
    <lineage>
        <taxon>Bacteria</taxon>
        <taxon>Bacillati</taxon>
        <taxon>Bacillota</taxon>
        <taxon>Bacilli</taxon>
        <taxon>Bacillales</taxon>
        <taxon>Bacillaceae</taxon>
        <taxon>Lentibacillus</taxon>
    </lineage>
</organism>
<evidence type="ECO:0000313" key="15">
    <source>
        <dbReference type="Proteomes" id="UP001597178"/>
    </source>
</evidence>
<sequence>MMGYLYIFGTILFTVYGQIVLKWQMDQAGTLPESLWDKMTFLLQLLLNPWILSGFAAAFLAALCWMAAMTKFNISYAYPFMSLSFVLVFLLSVVLFGDPVTVQKIVGLTLIIAGIVVTSQSL</sequence>
<keyword evidence="3" id="KW-1003">Cell membrane</keyword>
<proteinExistence type="inferred from homology"/>
<evidence type="ECO:0000256" key="12">
    <source>
        <dbReference type="SAM" id="Phobius"/>
    </source>
</evidence>
<dbReference type="InterPro" id="IPR000620">
    <property type="entry name" value="EamA_dom"/>
</dbReference>
<feature type="transmembrane region" description="Helical" evidence="12">
    <location>
        <begin position="41"/>
        <end position="64"/>
    </location>
</feature>
<keyword evidence="7 12" id="KW-0812">Transmembrane</keyword>
<name>A0ABW3ZVD6_9BACI</name>
<keyword evidence="11 12" id="KW-0472">Membrane</keyword>
<feature type="transmembrane region" description="Helical" evidence="12">
    <location>
        <begin position="76"/>
        <end position="96"/>
    </location>
</feature>
<dbReference type="InterPro" id="IPR000390">
    <property type="entry name" value="Small_drug/metabolite_transptr"/>
</dbReference>
<dbReference type="SUPFAM" id="SSF103481">
    <property type="entry name" value="Multidrug resistance efflux transporter EmrE"/>
    <property type="match status" value="1"/>
</dbReference>
<gene>
    <name evidence="14" type="ORF">ACFQ4A_10625</name>
</gene>
<comment type="similarity">
    <text evidence="2">Belongs to the EamA transporter family.</text>
</comment>
<feature type="domain" description="EamA" evidence="13">
    <location>
        <begin position="34"/>
        <end position="119"/>
    </location>
</feature>
<comment type="subcellular location">
    <subcellularLocation>
        <location evidence="1">Cell membrane</location>
        <topology evidence="1">Multi-pass membrane protein</topology>
    </subcellularLocation>
</comment>
<dbReference type="Proteomes" id="UP001597178">
    <property type="component" value="Unassembled WGS sequence"/>
</dbReference>
<dbReference type="EMBL" id="JBHTNH010000023">
    <property type="protein sequence ID" value="MFD1362108.1"/>
    <property type="molecule type" value="Genomic_DNA"/>
</dbReference>
<accession>A0ABW3ZVD6</accession>
<dbReference type="InterPro" id="IPR037185">
    <property type="entry name" value="EmrE-like"/>
</dbReference>
<keyword evidence="5" id="KW-0997">Cell inner membrane</keyword>
<dbReference type="Gene3D" id="1.10.3730.20">
    <property type="match status" value="1"/>
</dbReference>
<feature type="transmembrane region" description="Helical" evidence="12">
    <location>
        <begin position="102"/>
        <end position="119"/>
    </location>
</feature>
<evidence type="ECO:0000256" key="5">
    <source>
        <dbReference type="ARBA" id="ARBA00022519"/>
    </source>
</evidence>
<evidence type="ECO:0000256" key="10">
    <source>
        <dbReference type="ARBA" id="ARBA00023098"/>
    </source>
</evidence>
<dbReference type="PANTHER" id="PTHR30561:SF9">
    <property type="entry name" value="4-AMINO-4-DEOXY-L-ARABINOSE-PHOSPHOUNDECAPRENOL FLIPPASE SUBUNIT ARNF-RELATED"/>
    <property type="match status" value="1"/>
</dbReference>
<dbReference type="Pfam" id="PF00892">
    <property type="entry name" value="EamA"/>
    <property type="match status" value="1"/>
</dbReference>
<evidence type="ECO:0000256" key="11">
    <source>
        <dbReference type="ARBA" id="ARBA00023136"/>
    </source>
</evidence>
<comment type="caution">
    <text evidence="14">The sequence shown here is derived from an EMBL/GenBank/DDBJ whole genome shotgun (WGS) entry which is preliminary data.</text>
</comment>